<organism evidence="8 9">
    <name type="scientific">Streptacidiphilus pinicola</name>
    <dbReference type="NCBI Taxonomy" id="2219663"/>
    <lineage>
        <taxon>Bacteria</taxon>
        <taxon>Bacillati</taxon>
        <taxon>Actinomycetota</taxon>
        <taxon>Actinomycetes</taxon>
        <taxon>Kitasatosporales</taxon>
        <taxon>Streptomycetaceae</taxon>
        <taxon>Streptacidiphilus</taxon>
    </lineage>
</organism>
<name>A0A2X0IB33_9ACTN</name>
<dbReference type="InterPro" id="IPR009100">
    <property type="entry name" value="AcylCoA_DH/oxidase_NM_dom_sf"/>
</dbReference>
<evidence type="ECO:0000313" key="8">
    <source>
        <dbReference type="EMBL" id="RAG82144.1"/>
    </source>
</evidence>
<dbReference type="SUPFAM" id="SSF47203">
    <property type="entry name" value="Acyl-CoA dehydrogenase C-terminal domain-like"/>
    <property type="match status" value="1"/>
</dbReference>
<dbReference type="Pfam" id="PF00441">
    <property type="entry name" value="Acyl-CoA_dh_1"/>
    <property type="match status" value="1"/>
</dbReference>
<dbReference type="InterPro" id="IPR009075">
    <property type="entry name" value="AcylCo_DH/oxidase_C"/>
</dbReference>
<evidence type="ECO:0000259" key="6">
    <source>
        <dbReference type="Pfam" id="PF00441"/>
    </source>
</evidence>
<evidence type="ECO:0000256" key="5">
    <source>
        <dbReference type="ARBA" id="ARBA00023002"/>
    </source>
</evidence>
<dbReference type="Proteomes" id="UP000248889">
    <property type="component" value="Unassembled WGS sequence"/>
</dbReference>
<proteinExistence type="inferred from homology"/>
<dbReference type="EMBL" id="QKYN01000122">
    <property type="protein sequence ID" value="RAG82144.1"/>
    <property type="molecule type" value="Genomic_DNA"/>
</dbReference>
<evidence type="ECO:0000313" key="9">
    <source>
        <dbReference type="Proteomes" id="UP000248889"/>
    </source>
</evidence>
<feature type="domain" description="Acyl-CoA dehydrogenase/oxidase C-terminal" evidence="6">
    <location>
        <begin position="165"/>
        <end position="272"/>
    </location>
</feature>
<evidence type="ECO:0000256" key="4">
    <source>
        <dbReference type="ARBA" id="ARBA00022827"/>
    </source>
</evidence>
<comment type="similarity">
    <text evidence="2">Belongs to the acyl-CoA dehydrogenase family.</text>
</comment>
<dbReference type="Pfam" id="PF02771">
    <property type="entry name" value="Acyl-CoA_dh_N"/>
    <property type="match status" value="1"/>
</dbReference>
<dbReference type="OrthoDB" id="8677713at2"/>
<keyword evidence="5" id="KW-0560">Oxidoreductase</keyword>
<dbReference type="Gene3D" id="1.10.540.10">
    <property type="entry name" value="Acyl-CoA dehydrogenase/oxidase, N-terminal domain"/>
    <property type="match status" value="1"/>
</dbReference>
<gene>
    <name evidence="8" type="ORF">DN069_29115</name>
</gene>
<evidence type="ECO:0000256" key="1">
    <source>
        <dbReference type="ARBA" id="ARBA00001974"/>
    </source>
</evidence>
<keyword evidence="4" id="KW-0274">FAD</keyword>
<accession>A0A2X0IB33</accession>
<evidence type="ECO:0000256" key="2">
    <source>
        <dbReference type="ARBA" id="ARBA00009347"/>
    </source>
</evidence>
<evidence type="ECO:0000259" key="7">
    <source>
        <dbReference type="Pfam" id="PF02771"/>
    </source>
</evidence>
<dbReference type="PANTHER" id="PTHR43884:SF20">
    <property type="entry name" value="ACYL-COA DEHYDROGENASE FADE28"/>
    <property type="match status" value="1"/>
</dbReference>
<dbReference type="PANTHER" id="PTHR43884">
    <property type="entry name" value="ACYL-COA DEHYDROGENASE"/>
    <property type="match status" value="1"/>
</dbReference>
<sequence length="292" mass="31136">MEFRLTEDQHSLQRALRQVVTDRQPSWQELTEVGLFQLRVPEPEGGLGLGLPEAVLAFEEAGRAVLAGPLVGTEVAAAVLGLDGRAEVVRVPARGPVLVPELPTLDHVLLLHPDDSLAVLPAAAVDAAPAAAVDPDRPLWRLDGTPPPGERTPETRRVAADATLLTAALQVGLASRTVAEAVAYARTREQFGQPIGAFQAVQHLCADMLARAELARVAVYAAAVSGDEVEIAGAKLLADDAAVHGARDCLQVHGGMGFTWEARVHRLLKRAWAWEQAGADRERCLESLATRL</sequence>
<dbReference type="SUPFAM" id="SSF56645">
    <property type="entry name" value="Acyl-CoA dehydrogenase NM domain-like"/>
    <property type="match status" value="1"/>
</dbReference>
<dbReference type="InterPro" id="IPR013786">
    <property type="entry name" value="AcylCoA_DH/ox_N"/>
</dbReference>
<reference evidence="8 9" key="1">
    <citation type="submission" date="2018-06" db="EMBL/GenBank/DDBJ databases">
        <title>Streptacidiphilus pinicola sp. nov., isolated from pine grove soil.</title>
        <authorList>
            <person name="Roh S.G."/>
            <person name="Park S."/>
            <person name="Kim M.-K."/>
            <person name="Yun B.-R."/>
            <person name="Park J."/>
            <person name="Kim M.J."/>
            <person name="Kim Y.S."/>
            <person name="Kim S.B."/>
        </authorList>
    </citation>
    <scope>NUCLEOTIDE SEQUENCE [LARGE SCALE GENOMIC DNA]</scope>
    <source>
        <strain evidence="8 9">MMS16-CNU450</strain>
    </source>
</reference>
<dbReference type="InterPro" id="IPR037069">
    <property type="entry name" value="AcylCoA_DH/ox_N_sf"/>
</dbReference>
<comment type="caution">
    <text evidence="8">The sequence shown here is derived from an EMBL/GenBank/DDBJ whole genome shotgun (WGS) entry which is preliminary data.</text>
</comment>
<dbReference type="GO" id="GO:0050660">
    <property type="term" value="F:flavin adenine dinucleotide binding"/>
    <property type="evidence" value="ECO:0007669"/>
    <property type="project" value="InterPro"/>
</dbReference>
<dbReference type="RefSeq" id="WP_111505980.1">
    <property type="nucleotide sequence ID" value="NZ_QKYN01000122.1"/>
</dbReference>
<protein>
    <submittedName>
        <fullName evidence="8">Acyl-CoA dehydrogenase</fullName>
    </submittedName>
</protein>
<dbReference type="InterPro" id="IPR036250">
    <property type="entry name" value="AcylCo_DH-like_C"/>
</dbReference>
<evidence type="ECO:0000256" key="3">
    <source>
        <dbReference type="ARBA" id="ARBA00022630"/>
    </source>
</evidence>
<dbReference type="Gene3D" id="1.20.140.10">
    <property type="entry name" value="Butyryl-CoA Dehydrogenase, subunit A, domain 3"/>
    <property type="match status" value="1"/>
</dbReference>
<keyword evidence="9" id="KW-1185">Reference proteome</keyword>
<feature type="domain" description="Acyl-CoA dehydrogenase/oxidase N-terminal" evidence="7">
    <location>
        <begin position="23"/>
        <end position="82"/>
    </location>
</feature>
<dbReference type="GO" id="GO:0003995">
    <property type="term" value="F:acyl-CoA dehydrogenase activity"/>
    <property type="evidence" value="ECO:0007669"/>
    <property type="project" value="TreeGrafter"/>
</dbReference>
<comment type="cofactor">
    <cofactor evidence="1">
        <name>FAD</name>
        <dbReference type="ChEBI" id="CHEBI:57692"/>
    </cofactor>
</comment>
<keyword evidence="3" id="KW-0285">Flavoprotein</keyword>
<dbReference type="AlphaFoldDB" id="A0A2X0IB33"/>